<sequence length="182" mass="19137">MPMDLAGFVAREPHVMQALAAVASHGPRGAWIGAGLLRNAVWDRLSGRDPDAIPPADIDVVFYDATDPTAARDAASEQALRAAAPGLPWSVANQARMHGGNGHAPYASVADAIAYWPETATAVAARLGPTGIEILAPWGEADLFAMIARPTPAHRADPAAMLARIAAKGWAARWPALRIRLD</sequence>
<dbReference type="AlphaFoldDB" id="A0A9X9WI17"/>
<dbReference type="PANTHER" id="PTHR39166:SF1">
    <property type="entry name" value="BLL1166 PROTEIN"/>
    <property type="match status" value="1"/>
</dbReference>
<dbReference type="Proteomes" id="UP001138708">
    <property type="component" value="Unassembled WGS sequence"/>
</dbReference>
<protein>
    <submittedName>
        <fullName evidence="1">Nucleotidyltransferase family protein</fullName>
    </submittedName>
</protein>
<dbReference type="Proteomes" id="UP000746741">
    <property type="component" value="Unassembled WGS sequence"/>
</dbReference>
<reference evidence="1" key="1">
    <citation type="submission" date="2020-01" db="EMBL/GenBank/DDBJ databases">
        <authorList>
            <person name="Rat A."/>
        </authorList>
    </citation>
    <scope>NUCLEOTIDE SEQUENCE</scope>
    <source>
        <strain evidence="1">LMG 31161</strain>
    </source>
</reference>
<dbReference type="RefSeq" id="WP_168040081.1">
    <property type="nucleotide sequence ID" value="NZ_JAAEDK010000023.1"/>
</dbReference>
<proteinExistence type="predicted"/>
<dbReference type="PANTHER" id="PTHR39166">
    <property type="entry name" value="BLL1166 PROTEIN"/>
    <property type="match status" value="1"/>
</dbReference>
<gene>
    <name evidence="2" type="ORF">GWK15_06170</name>
    <name evidence="1" type="ORF">GXW75_12020</name>
</gene>
<comment type="caution">
    <text evidence="1">The sequence shown here is derived from an EMBL/GenBank/DDBJ whole genome shotgun (WGS) entry which is preliminary data.</text>
</comment>
<evidence type="ECO:0000313" key="4">
    <source>
        <dbReference type="Proteomes" id="UP001138708"/>
    </source>
</evidence>
<dbReference type="Pfam" id="PF06042">
    <property type="entry name" value="NTP_transf_6"/>
    <property type="match status" value="1"/>
</dbReference>
<dbReference type="InterPro" id="IPR009267">
    <property type="entry name" value="NTP_transf_6"/>
</dbReference>
<reference evidence="1" key="3">
    <citation type="journal article" date="2021" name="Syst. Appl. Microbiol.">
        <title>Roseomonas hellenica sp. nov., isolated from roots of wild-growing Alkanna tinctoria.</title>
        <authorList>
            <person name="Rat A."/>
            <person name="Naranjo H.D."/>
            <person name="Lebbe L."/>
            <person name="Cnockaert M."/>
            <person name="Krigas N."/>
            <person name="Grigoriadou K."/>
            <person name="Maloupa E."/>
            <person name="Willems A."/>
        </authorList>
    </citation>
    <scope>NUCLEOTIDE SEQUENCE</scope>
    <source>
        <strain evidence="1">LMG 31161</strain>
    </source>
</reference>
<reference evidence="2 3" key="2">
    <citation type="submission" date="2020-02" db="EMBL/GenBank/DDBJ databases">
        <authorList>
            <person name="Sun Q."/>
            <person name="Inoue M."/>
        </authorList>
    </citation>
    <scope>NUCLEOTIDE SEQUENCE [LARGE SCALE GENOMIC DNA]</scope>
    <source>
        <strain evidence="2 3">KCTC 22478</strain>
    </source>
</reference>
<evidence type="ECO:0000313" key="3">
    <source>
        <dbReference type="Proteomes" id="UP000746741"/>
    </source>
</evidence>
<dbReference type="EMBL" id="JAAEDK010000023">
    <property type="protein sequence ID" value="MBR0659977.1"/>
    <property type="molecule type" value="Genomic_DNA"/>
</dbReference>
<dbReference type="EMBL" id="JAAVUP010000001">
    <property type="protein sequence ID" value="NKE16520.1"/>
    <property type="molecule type" value="Genomic_DNA"/>
</dbReference>
<name>A0A9X9WI17_9PROT</name>
<evidence type="ECO:0000313" key="1">
    <source>
        <dbReference type="EMBL" id="MBR0659977.1"/>
    </source>
</evidence>
<keyword evidence="3" id="KW-1185">Reference proteome</keyword>
<accession>A0A9X9WI17</accession>
<organism evidence="1 4">
    <name type="scientific">Neoroseomonas oryzicola</name>
    <dbReference type="NCBI Taxonomy" id="535904"/>
    <lineage>
        <taxon>Bacteria</taxon>
        <taxon>Pseudomonadati</taxon>
        <taxon>Pseudomonadota</taxon>
        <taxon>Alphaproteobacteria</taxon>
        <taxon>Acetobacterales</taxon>
        <taxon>Acetobacteraceae</taxon>
        <taxon>Neoroseomonas</taxon>
    </lineage>
</organism>
<evidence type="ECO:0000313" key="2">
    <source>
        <dbReference type="EMBL" id="NKE16520.1"/>
    </source>
</evidence>